<proteinExistence type="predicted"/>
<evidence type="ECO:0000256" key="2">
    <source>
        <dbReference type="ARBA" id="ARBA00022630"/>
    </source>
</evidence>
<keyword evidence="4" id="KW-0560">Oxidoreductase</keyword>
<dbReference type="InterPro" id="IPR050315">
    <property type="entry name" value="FAD-oxidoreductase_2"/>
</dbReference>
<evidence type="ECO:0000256" key="3">
    <source>
        <dbReference type="ARBA" id="ARBA00022827"/>
    </source>
</evidence>
<dbReference type="Gene3D" id="3.50.50.60">
    <property type="entry name" value="FAD/NAD(P)-binding domain"/>
    <property type="match status" value="1"/>
</dbReference>
<keyword evidence="3" id="KW-0274">FAD</keyword>
<protein>
    <submittedName>
        <fullName evidence="7">FAD-dependent oxidoreductase</fullName>
    </submittedName>
</protein>
<name>A0A6L6YI41_9BURK</name>
<sequence>MKRRLLLQSGLMCLPLSALARGNLPQEYSDVIVVGGGSGGLTAALSCREYGLKVTLLEKMAFLGGDTLHSGGYFNAVTDEAVKRGEDSVELFKQQILKSAAGYADEDVVSVYAASCGAALEWLKSQGMKFLPVPHLVYGGLWGRSYKPLQPSGTGYVQVLSNACLRKGVDMRISAAVTGLVTDDETGRVVGVRVTYRGEQRLLFANRGVVLASGGFGANRQMLAQSSPLFAEMGSDSHPGATGEMIYIASSVGAHLRNMEFIECVPGGIEESSEQVRLDYDPTVVMLVDENGNRFVEETSPRSEIFSAYRSKNIRRCFTIADSDAVERIGLARRKSLYRGLYSGRSWRCETLEALAEALQVNPDHLIASAAELQERGVLNKPPYWAVRVFFKIHTTLGGVAIDTKARVLGAHRAISGLYACGQMIGNLHGKNRLGGNGINSAVCFGRIAAESILKDS</sequence>
<dbReference type="PANTHER" id="PTHR43400:SF10">
    <property type="entry name" value="3-OXOSTEROID 1-DEHYDROGENASE"/>
    <property type="match status" value="1"/>
</dbReference>
<dbReference type="EMBL" id="WSRP01000027">
    <property type="protein sequence ID" value="MVX57297.1"/>
    <property type="molecule type" value="Genomic_DNA"/>
</dbReference>
<evidence type="ECO:0000256" key="4">
    <source>
        <dbReference type="ARBA" id="ARBA00023002"/>
    </source>
</evidence>
<dbReference type="GO" id="GO:0008202">
    <property type="term" value="P:steroid metabolic process"/>
    <property type="evidence" value="ECO:0007669"/>
    <property type="project" value="UniProtKB-ARBA"/>
</dbReference>
<evidence type="ECO:0000313" key="8">
    <source>
        <dbReference type="Proteomes" id="UP000472580"/>
    </source>
</evidence>
<dbReference type="Pfam" id="PF00890">
    <property type="entry name" value="FAD_binding_2"/>
    <property type="match status" value="1"/>
</dbReference>
<dbReference type="SUPFAM" id="SSF56425">
    <property type="entry name" value="Succinate dehydrogenase/fumarate reductase flavoprotein, catalytic domain"/>
    <property type="match status" value="1"/>
</dbReference>
<evidence type="ECO:0000313" key="7">
    <source>
        <dbReference type="EMBL" id="MVX57297.1"/>
    </source>
</evidence>
<comment type="cofactor">
    <cofactor evidence="1">
        <name>FAD</name>
        <dbReference type="ChEBI" id="CHEBI:57692"/>
    </cofactor>
</comment>
<dbReference type="InterPro" id="IPR027477">
    <property type="entry name" value="Succ_DH/fumarate_Rdtase_cat_sf"/>
</dbReference>
<evidence type="ECO:0000256" key="5">
    <source>
        <dbReference type="SAM" id="SignalP"/>
    </source>
</evidence>
<dbReference type="InterPro" id="IPR003953">
    <property type="entry name" value="FAD-dep_OxRdtase_2_FAD-bd"/>
</dbReference>
<keyword evidence="2" id="KW-0285">Flavoprotein</keyword>
<dbReference type="RefSeq" id="WP_160335723.1">
    <property type="nucleotide sequence ID" value="NZ_WSRP01000027.1"/>
</dbReference>
<dbReference type="Proteomes" id="UP000472580">
    <property type="component" value="Unassembled WGS sequence"/>
</dbReference>
<accession>A0A6L6YI41</accession>
<evidence type="ECO:0000259" key="6">
    <source>
        <dbReference type="Pfam" id="PF00890"/>
    </source>
</evidence>
<feature type="chain" id="PRO_5026822267" evidence="5">
    <location>
        <begin position="21"/>
        <end position="457"/>
    </location>
</feature>
<feature type="domain" description="FAD-dependent oxidoreductase 2 FAD-binding" evidence="6">
    <location>
        <begin position="30"/>
        <end position="439"/>
    </location>
</feature>
<dbReference type="AlphaFoldDB" id="A0A6L6YI41"/>
<dbReference type="OrthoDB" id="9152578at2"/>
<evidence type="ECO:0000256" key="1">
    <source>
        <dbReference type="ARBA" id="ARBA00001974"/>
    </source>
</evidence>
<feature type="signal peptide" evidence="5">
    <location>
        <begin position="1"/>
        <end position="20"/>
    </location>
</feature>
<reference evidence="7 8" key="1">
    <citation type="submission" date="2019-12" db="EMBL/GenBank/DDBJ databases">
        <title>Microbes associate with the intestines of laboratory mice.</title>
        <authorList>
            <person name="Navarre W."/>
            <person name="Wong E."/>
        </authorList>
    </citation>
    <scope>NUCLEOTIDE SEQUENCE [LARGE SCALE GENOMIC DNA]</scope>
    <source>
        <strain evidence="7 8">NM82_D38</strain>
    </source>
</reference>
<dbReference type="PANTHER" id="PTHR43400">
    <property type="entry name" value="FUMARATE REDUCTASE"/>
    <property type="match status" value="1"/>
</dbReference>
<gene>
    <name evidence="7" type="ORF">E5987_08795</name>
</gene>
<dbReference type="SUPFAM" id="SSF51905">
    <property type="entry name" value="FAD/NAD(P)-binding domain"/>
    <property type="match status" value="1"/>
</dbReference>
<keyword evidence="8" id="KW-1185">Reference proteome</keyword>
<dbReference type="GO" id="GO:0016491">
    <property type="term" value="F:oxidoreductase activity"/>
    <property type="evidence" value="ECO:0007669"/>
    <property type="project" value="UniProtKB-KW"/>
</dbReference>
<dbReference type="InterPro" id="IPR036188">
    <property type="entry name" value="FAD/NAD-bd_sf"/>
</dbReference>
<dbReference type="Gene3D" id="3.90.700.10">
    <property type="entry name" value="Succinate dehydrogenase/fumarate reductase flavoprotein, catalytic domain"/>
    <property type="match status" value="1"/>
</dbReference>
<comment type="caution">
    <text evidence="7">The sequence shown here is derived from an EMBL/GenBank/DDBJ whole genome shotgun (WGS) entry which is preliminary data.</text>
</comment>
<keyword evidence="5" id="KW-0732">Signal</keyword>
<organism evidence="7 8">
    <name type="scientific">Parasutterella muris</name>
    <dbReference type="NCBI Taxonomy" id="2565572"/>
    <lineage>
        <taxon>Bacteria</taxon>
        <taxon>Pseudomonadati</taxon>
        <taxon>Pseudomonadota</taxon>
        <taxon>Betaproteobacteria</taxon>
        <taxon>Burkholderiales</taxon>
        <taxon>Sutterellaceae</taxon>
        <taxon>Parasutterella</taxon>
    </lineage>
</organism>